<gene>
    <name evidence="2" type="ORF">SE37_04845</name>
</gene>
<dbReference type="AlphaFoldDB" id="A0A0C1QN37"/>
<sequence length="295" mass="33922">MKQPKVSVIVTCYNYANYLEGCLASILNQTYRDFELVIVNDGSTDNTDEVISRFLANDKVRYINQKNTGQAIATNNGIAAAAGELIAFLDADDLWEPTKLEKQVRLFNRDSIGVVYSRIRFMDAEGRPLDMQLEGKYYTPRSGRVTDALLFENFIPYSSTLVRKECFDKFGMFNPEYKNGLDWDLWLRISREYEFDFVDEYLLIYRIGHPGQLTSNVERSVRCADLIFDRFLEENPGIVPDSVVRKAMAYSYCRRGNQFRKIDRKRSNGFFLSALAKNPAEIGAYVGLVKNFLNV</sequence>
<keyword evidence="3" id="KW-1185">Reference proteome</keyword>
<dbReference type="PANTHER" id="PTHR22916">
    <property type="entry name" value="GLYCOSYLTRANSFERASE"/>
    <property type="match status" value="1"/>
</dbReference>
<dbReference type="InterPro" id="IPR001173">
    <property type="entry name" value="Glyco_trans_2-like"/>
</dbReference>
<evidence type="ECO:0000313" key="3">
    <source>
        <dbReference type="Proteomes" id="UP000031433"/>
    </source>
</evidence>
<dbReference type="SUPFAM" id="SSF53448">
    <property type="entry name" value="Nucleotide-diphospho-sugar transferases"/>
    <property type="match status" value="1"/>
</dbReference>
<dbReference type="InterPro" id="IPR029044">
    <property type="entry name" value="Nucleotide-diphossugar_trans"/>
</dbReference>
<dbReference type="RefSeq" id="WP_039644165.1">
    <property type="nucleotide sequence ID" value="NZ_JXBL01000001.1"/>
</dbReference>
<reference evidence="2 3" key="1">
    <citation type="submission" date="2015-01" db="EMBL/GenBank/DDBJ databases">
        <title>Genome sequence of the anaerobic bacterium Geobacter soli GSS01, a dissimilatory Fe(III) reducer from soil.</title>
        <authorList>
            <person name="Yang G."/>
            <person name="Zhou S."/>
        </authorList>
    </citation>
    <scope>NUCLEOTIDE SEQUENCE [LARGE SCALE GENOMIC DNA]</scope>
    <source>
        <strain evidence="2 3">GSS01</strain>
    </source>
</reference>
<organism evidence="2 3">
    <name type="scientific">Geobacter soli</name>
    <dbReference type="NCBI Taxonomy" id="1510391"/>
    <lineage>
        <taxon>Bacteria</taxon>
        <taxon>Pseudomonadati</taxon>
        <taxon>Thermodesulfobacteriota</taxon>
        <taxon>Desulfuromonadia</taxon>
        <taxon>Geobacterales</taxon>
        <taxon>Geobacteraceae</taxon>
        <taxon>Geobacter</taxon>
    </lineage>
</organism>
<dbReference type="PANTHER" id="PTHR22916:SF3">
    <property type="entry name" value="UDP-GLCNAC:BETAGAL BETA-1,3-N-ACETYLGLUCOSAMINYLTRANSFERASE-LIKE PROTEIN 1"/>
    <property type="match status" value="1"/>
</dbReference>
<dbReference type="GO" id="GO:0016758">
    <property type="term" value="F:hexosyltransferase activity"/>
    <property type="evidence" value="ECO:0007669"/>
    <property type="project" value="UniProtKB-ARBA"/>
</dbReference>
<keyword evidence="2" id="KW-0808">Transferase</keyword>
<feature type="domain" description="Glycosyltransferase 2-like" evidence="1">
    <location>
        <begin position="7"/>
        <end position="133"/>
    </location>
</feature>
<evidence type="ECO:0000313" key="2">
    <source>
        <dbReference type="EMBL" id="KIE42002.1"/>
    </source>
</evidence>
<evidence type="ECO:0000259" key="1">
    <source>
        <dbReference type="Pfam" id="PF00535"/>
    </source>
</evidence>
<accession>A0A0C1QN37</accession>
<name>A0A0C1QN37_9BACT</name>
<dbReference type="Proteomes" id="UP000031433">
    <property type="component" value="Unassembled WGS sequence"/>
</dbReference>
<proteinExistence type="predicted"/>
<dbReference type="EMBL" id="JXBL01000001">
    <property type="protein sequence ID" value="KIE42002.1"/>
    <property type="molecule type" value="Genomic_DNA"/>
</dbReference>
<dbReference type="Pfam" id="PF00535">
    <property type="entry name" value="Glycos_transf_2"/>
    <property type="match status" value="1"/>
</dbReference>
<dbReference type="Gene3D" id="3.90.550.10">
    <property type="entry name" value="Spore Coat Polysaccharide Biosynthesis Protein SpsA, Chain A"/>
    <property type="match status" value="1"/>
</dbReference>
<comment type="caution">
    <text evidence="2">The sequence shown here is derived from an EMBL/GenBank/DDBJ whole genome shotgun (WGS) entry which is preliminary data.</text>
</comment>
<protein>
    <submittedName>
        <fullName evidence="2">Glycosyl transferase</fullName>
    </submittedName>
</protein>